<dbReference type="SUPFAM" id="SSF48726">
    <property type="entry name" value="Immunoglobulin"/>
    <property type="match status" value="1"/>
</dbReference>
<organism evidence="4">
    <name type="scientific">Pundamilia nyererei</name>
    <dbReference type="NCBI Taxonomy" id="303518"/>
    <lineage>
        <taxon>Eukaryota</taxon>
        <taxon>Metazoa</taxon>
        <taxon>Chordata</taxon>
        <taxon>Craniata</taxon>
        <taxon>Vertebrata</taxon>
        <taxon>Euteleostomi</taxon>
        <taxon>Actinopterygii</taxon>
        <taxon>Neopterygii</taxon>
        <taxon>Teleostei</taxon>
        <taxon>Neoteleostei</taxon>
        <taxon>Acanthomorphata</taxon>
        <taxon>Ovalentaria</taxon>
        <taxon>Cichlomorphae</taxon>
        <taxon>Cichliformes</taxon>
        <taxon>Cichlidae</taxon>
        <taxon>African cichlids</taxon>
        <taxon>Pseudocrenilabrinae</taxon>
        <taxon>Haplochromini</taxon>
        <taxon>Pundamilia</taxon>
    </lineage>
</organism>
<dbReference type="Ensembl" id="ENSPNYT00000014978.1">
    <property type="protein sequence ID" value="ENSPNYP00000014609.1"/>
    <property type="gene ID" value="ENSPNYG00000011066.1"/>
</dbReference>
<dbReference type="PANTHER" id="PTHR11860:SF118">
    <property type="entry name" value="CMRF35-LIKE MOLECULE 3-RELATED"/>
    <property type="match status" value="1"/>
</dbReference>
<dbReference type="InterPro" id="IPR036179">
    <property type="entry name" value="Ig-like_dom_sf"/>
</dbReference>
<keyword evidence="3" id="KW-0472">Membrane</keyword>
<comment type="subcellular location">
    <subcellularLocation>
        <location evidence="1">Membrane</location>
    </subcellularLocation>
</comment>
<dbReference type="PANTHER" id="PTHR11860">
    <property type="entry name" value="POLYMERIC-IMMUNOGLOBULIN RECEPTOR"/>
    <property type="match status" value="1"/>
</dbReference>
<dbReference type="InterPro" id="IPR050671">
    <property type="entry name" value="CD300_family_receptors"/>
</dbReference>
<sequence length="216" mass="24176">IYLFVLVAGVHSITTVSKVSVEAGKPISIPCLYESQYIDHVKYLCKGHIWGSCRYAVKTNTPDPSGKYLISDDKIQKIFTVTINELTDKNTDYWCVVEIDNEKDYGQYFQLLVISGKCLFSCTFQICSPLKKKKRIESLNRIETGIGIVKILSIPIPIHGSVPLQAKSHQVGHQRSRSSVEVAVDQKRRGMTCWVALPGHKLGLDQPWLGRLGEGV</sequence>
<keyword evidence="2" id="KW-0812">Transmembrane</keyword>
<name>A0A3B4FXY2_9CICH</name>
<accession>A0A3B4FXY2</accession>
<proteinExistence type="predicted"/>
<evidence type="ECO:0000256" key="2">
    <source>
        <dbReference type="ARBA" id="ARBA00022692"/>
    </source>
</evidence>
<dbReference type="GO" id="GO:0004888">
    <property type="term" value="F:transmembrane signaling receptor activity"/>
    <property type="evidence" value="ECO:0007669"/>
    <property type="project" value="TreeGrafter"/>
</dbReference>
<evidence type="ECO:0000256" key="1">
    <source>
        <dbReference type="ARBA" id="ARBA00004370"/>
    </source>
</evidence>
<protein>
    <recommendedName>
        <fullName evidence="5">Immunoglobulin subtype domain-containing protein</fullName>
    </recommendedName>
</protein>
<evidence type="ECO:0000256" key="3">
    <source>
        <dbReference type="ARBA" id="ARBA00023136"/>
    </source>
</evidence>
<dbReference type="STRING" id="303518.ENSPNYP00000014609"/>
<reference evidence="4" key="1">
    <citation type="submission" date="2023-09" db="UniProtKB">
        <authorList>
            <consortium name="Ensembl"/>
        </authorList>
    </citation>
    <scope>IDENTIFICATION</scope>
</reference>
<dbReference type="InterPro" id="IPR013783">
    <property type="entry name" value="Ig-like_fold"/>
</dbReference>
<dbReference type="GO" id="GO:0005886">
    <property type="term" value="C:plasma membrane"/>
    <property type="evidence" value="ECO:0007669"/>
    <property type="project" value="TreeGrafter"/>
</dbReference>
<dbReference type="Gene3D" id="2.60.40.10">
    <property type="entry name" value="Immunoglobulins"/>
    <property type="match status" value="1"/>
</dbReference>
<dbReference type="GeneTree" id="ENSGT00940000176967"/>
<evidence type="ECO:0000313" key="4">
    <source>
        <dbReference type="Ensembl" id="ENSPNYP00000014609.1"/>
    </source>
</evidence>
<dbReference type="AlphaFoldDB" id="A0A3B4FXY2"/>
<evidence type="ECO:0008006" key="5">
    <source>
        <dbReference type="Google" id="ProtNLM"/>
    </source>
</evidence>